<evidence type="ECO:0000313" key="7">
    <source>
        <dbReference type="EMBL" id="CAB4848885.1"/>
    </source>
</evidence>
<evidence type="ECO:0000256" key="2">
    <source>
        <dbReference type="ARBA" id="ARBA00022964"/>
    </source>
</evidence>
<dbReference type="Gene3D" id="2.60.120.620">
    <property type="entry name" value="q2cbj1_9rhob like domain"/>
    <property type="match status" value="1"/>
</dbReference>
<dbReference type="GO" id="GO:0051213">
    <property type="term" value="F:dioxygenase activity"/>
    <property type="evidence" value="ECO:0007669"/>
    <property type="project" value="UniProtKB-KW"/>
</dbReference>
<protein>
    <submittedName>
        <fullName evidence="5">Unannotated protein</fullName>
    </submittedName>
</protein>
<dbReference type="EMBL" id="CAEZYF010000003">
    <property type="protein sequence ID" value="CAB4710630.1"/>
    <property type="molecule type" value="Genomic_DNA"/>
</dbReference>
<evidence type="ECO:0000313" key="6">
    <source>
        <dbReference type="EMBL" id="CAB4710630.1"/>
    </source>
</evidence>
<evidence type="ECO:0000313" key="5">
    <source>
        <dbReference type="EMBL" id="CAB4362859.1"/>
    </source>
</evidence>
<accession>A0A6J6A4A5</accession>
<evidence type="ECO:0000256" key="1">
    <source>
        <dbReference type="ARBA" id="ARBA00001961"/>
    </source>
</evidence>
<dbReference type="AlphaFoldDB" id="A0A6J6A4A5"/>
<name>A0A6J6A4A5_9ZZZZ</name>
<evidence type="ECO:0000313" key="9">
    <source>
        <dbReference type="EMBL" id="CAB4990491.1"/>
    </source>
</evidence>
<evidence type="ECO:0000256" key="3">
    <source>
        <dbReference type="ARBA" id="ARBA00023002"/>
    </source>
</evidence>
<organism evidence="5">
    <name type="scientific">freshwater metagenome</name>
    <dbReference type="NCBI Taxonomy" id="449393"/>
    <lineage>
        <taxon>unclassified sequences</taxon>
        <taxon>metagenomes</taxon>
        <taxon>ecological metagenomes</taxon>
    </lineage>
</organism>
<dbReference type="GO" id="GO:0016705">
    <property type="term" value="F:oxidoreductase activity, acting on paired donors, with incorporation or reduction of molecular oxygen"/>
    <property type="evidence" value="ECO:0007669"/>
    <property type="project" value="InterPro"/>
</dbReference>
<dbReference type="GO" id="GO:0005506">
    <property type="term" value="F:iron ion binding"/>
    <property type="evidence" value="ECO:0007669"/>
    <property type="project" value="InterPro"/>
</dbReference>
<reference evidence="5" key="1">
    <citation type="submission" date="2020-05" db="EMBL/GenBank/DDBJ databases">
        <authorList>
            <person name="Chiriac C."/>
            <person name="Salcher M."/>
            <person name="Ghai R."/>
            <person name="Kavagutti S V."/>
        </authorList>
    </citation>
    <scope>NUCLEOTIDE SEQUENCE</scope>
</reference>
<evidence type="ECO:0000313" key="8">
    <source>
        <dbReference type="EMBL" id="CAB4918282.1"/>
    </source>
</evidence>
<comment type="cofactor">
    <cofactor evidence="1">
        <name>L-ascorbate</name>
        <dbReference type="ChEBI" id="CHEBI:38290"/>
    </cofactor>
</comment>
<keyword evidence="3" id="KW-0560">Oxidoreductase</keyword>
<dbReference type="EMBL" id="CAFBOL010000033">
    <property type="protein sequence ID" value="CAB4990491.1"/>
    <property type="molecule type" value="Genomic_DNA"/>
</dbReference>
<feature type="domain" description="Prolyl 4-hydroxylase alpha subunit" evidence="4">
    <location>
        <begin position="29"/>
        <end position="191"/>
    </location>
</feature>
<dbReference type="GO" id="GO:0031418">
    <property type="term" value="F:L-ascorbic acid binding"/>
    <property type="evidence" value="ECO:0007669"/>
    <property type="project" value="InterPro"/>
</dbReference>
<dbReference type="InterPro" id="IPR006620">
    <property type="entry name" value="Pro_4_hyd_alph"/>
</dbReference>
<sequence length="195" mass="21743">MAEQYDDLQQILGYKGAGDGRHGLTELGPEIFSVPFWSPAYCATVIRAAEAIGAFEEQPHDPVPGHEISLAVISPKLFQAVEIDLGVRIWPQLQTVWPYVDYHGLRDVFVIKYEMGVQENLRMHHDVAQVSASLKLNEGYEGAMLDFPRQGVSNESTAVGDLVVFPSLVTHPHQATPLRRGVKYGLVVWFELPTF</sequence>
<dbReference type="EMBL" id="CAFBIY010000031">
    <property type="protein sequence ID" value="CAB4848885.1"/>
    <property type="molecule type" value="Genomic_DNA"/>
</dbReference>
<keyword evidence="2" id="KW-0223">Dioxygenase</keyword>
<dbReference type="EMBL" id="CAFBMT010000003">
    <property type="protein sequence ID" value="CAB4918282.1"/>
    <property type="molecule type" value="Genomic_DNA"/>
</dbReference>
<proteinExistence type="predicted"/>
<gene>
    <name evidence="6" type="ORF">UFOPK2656_00647</name>
    <name evidence="7" type="ORF">UFOPK3267_00806</name>
    <name evidence="8" type="ORF">UFOPK3651_00685</name>
    <name evidence="9" type="ORF">UFOPK3931_01436</name>
    <name evidence="5" type="ORF">UFOPK4189_00645</name>
</gene>
<evidence type="ECO:0000259" key="4">
    <source>
        <dbReference type="SMART" id="SM00702"/>
    </source>
</evidence>
<dbReference type="SMART" id="SM00702">
    <property type="entry name" value="P4Hc"/>
    <property type="match status" value="1"/>
</dbReference>
<dbReference type="EMBL" id="CAESGF010000003">
    <property type="protein sequence ID" value="CAB4362859.1"/>
    <property type="molecule type" value="Genomic_DNA"/>
</dbReference>